<dbReference type="Proteomes" id="UP000238532">
    <property type="component" value="Unassembled WGS sequence"/>
</dbReference>
<feature type="transmembrane region" description="Helical" evidence="16">
    <location>
        <begin position="191"/>
        <end position="208"/>
    </location>
</feature>
<evidence type="ECO:0000256" key="6">
    <source>
        <dbReference type="ARBA" id="ARBA00022847"/>
    </source>
</evidence>
<dbReference type="InterPro" id="IPR038377">
    <property type="entry name" value="Na/Glc_symporter_sf"/>
</dbReference>
<proteinExistence type="inferred from homology"/>
<evidence type="ECO:0000256" key="3">
    <source>
        <dbReference type="ARBA" id="ARBA00022448"/>
    </source>
</evidence>
<comment type="subcellular location">
    <subcellularLocation>
        <location evidence="16">Cell inner membrane</location>
        <topology evidence="16">Multi-pass membrane protein</topology>
    </subcellularLocation>
    <subcellularLocation>
        <location evidence="1">Cell membrane</location>
        <topology evidence="1">Multi-pass membrane protein</topology>
    </subcellularLocation>
</comment>
<keyword evidence="5 16" id="KW-0812">Transmembrane</keyword>
<feature type="transmembrane region" description="Helical" evidence="16">
    <location>
        <begin position="228"/>
        <end position="248"/>
    </location>
</feature>
<feature type="transmembrane region" description="Helical" evidence="16">
    <location>
        <begin position="398"/>
        <end position="417"/>
    </location>
</feature>
<dbReference type="PANTHER" id="PTHR48086">
    <property type="entry name" value="SODIUM/PROLINE SYMPORTER-RELATED"/>
    <property type="match status" value="1"/>
</dbReference>
<protein>
    <recommendedName>
        <fullName evidence="13 16">Sodium/proline symporter</fullName>
    </recommendedName>
    <alternativeName>
        <fullName evidence="14 16">Proline permease</fullName>
    </alternativeName>
</protein>
<feature type="transmembrane region" description="Helical" evidence="16">
    <location>
        <begin position="7"/>
        <end position="23"/>
    </location>
</feature>
<keyword evidence="9 16" id="KW-0406">Ion transport</keyword>
<evidence type="ECO:0000256" key="14">
    <source>
        <dbReference type="ARBA" id="ARBA00082709"/>
    </source>
</evidence>
<dbReference type="GO" id="GO:0005886">
    <property type="term" value="C:plasma membrane"/>
    <property type="evidence" value="ECO:0007669"/>
    <property type="project" value="UniProtKB-SubCell"/>
</dbReference>
<evidence type="ECO:0000256" key="1">
    <source>
        <dbReference type="ARBA" id="ARBA00004651"/>
    </source>
</evidence>
<dbReference type="CDD" id="cd11475">
    <property type="entry name" value="SLC5sbd_PutP"/>
    <property type="match status" value="1"/>
</dbReference>
<dbReference type="Pfam" id="PF00474">
    <property type="entry name" value="SSF"/>
    <property type="match status" value="1"/>
</dbReference>
<keyword evidence="4" id="KW-1003">Cell membrane</keyword>
<keyword evidence="6 16" id="KW-0769">Symport</keyword>
<feature type="transmembrane region" description="Helical" evidence="16">
    <location>
        <begin position="123"/>
        <end position="148"/>
    </location>
</feature>
<evidence type="ECO:0000256" key="5">
    <source>
        <dbReference type="ARBA" id="ARBA00022692"/>
    </source>
</evidence>
<dbReference type="FunFam" id="1.20.1730.10:FF:000002">
    <property type="entry name" value="Sodium/proline symporter"/>
    <property type="match status" value="1"/>
</dbReference>
<keyword evidence="16" id="KW-0029">Amino-acid transport</keyword>
<dbReference type="EMBL" id="NEBY01000298">
    <property type="protein sequence ID" value="PRJ58682.1"/>
    <property type="molecule type" value="Genomic_DNA"/>
</dbReference>
<organism evidence="17 18">
    <name type="scientific">Haemophilus influenzae</name>
    <dbReference type="NCBI Taxonomy" id="727"/>
    <lineage>
        <taxon>Bacteria</taxon>
        <taxon>Pseudomonadati</taxon>
        <taxon>Pseudomonadota</taxon>
        <taxon>Gammaproteobacteria</taxon>
        <taxon>Pasteurellales</taxon>
        <taxon>Pasteurellaceae</taxon>
        <taxon>Haemophilus</taxon>
    </lineage>
</organism>
<sequence>MQIYITFGLYLLVILGIGLYAYRSTQNFDDYILGGRKMGSFVTAMSAGASDMSGWLLMGLPGAIFLSGLSEAWIIVGLSIGAYLNYRVVAGRLRIFTEKYSNALTLPEFFAQRFPRQKKALKIISSGIILFFFTIYCASGVVAGAKLFQSLLGMDYTTALWFGAIATISYTFIGGYLAVSWSDTIQASLMIFALILAPVMVILTISWDDLTMALEAKSAVTGIPYSNWLHNVSGIGVVSALAWGLGYFGQPHILARFMAADSVASLNKARQIGITWMILCLGGSVAVGYFGLAYFTERNIDLTNAEAVFIELSKAMFNPWVVGIILSAILAAIMSTLSAQLLMCSAAITEDFYKGFFRKNASSTELVWVGRLMVLLISVIAILIAHDPNSKVMGLVSYAWAGFGAAFGPVVILSLFNRNISSKAALWGMLSGAITVVAWSPLMRYLGWDDLSKLYEIIPGFLVCSFITLTSSVFAPVHPKVLQQFNEALAEFETRRLHLTKKLNKT</sequence>
<evidence type="ECO:0000256" key="8">
    <source>
        <dbReference type="ARBA" id="ARBA00023053"/>
    </source>
</evidence>
<dbReference type="InterPro" id="IPR050277">
    <property type="entry name" value="Sodium:Solute_Symporter"/>
</dbReference>
<evidence type="ECO:0000313" key="17">
    <source>
        <dbReference type="EMBL" id="PRJ58682.1"/>
    </source>
</evidence>
<feature type="transmembrane region" description="Helical" evidence="16">
    <location>
        <begin position="55"/>
        <end position="84"/>
    </location>
</feature>
<dbReference type="NCBIfam" id="TIGR00813">
    <property type="entry name" value="sss"/>
    <property type="match status" value="1"/>
</dbReference>
<dbReference type="PANTHER" id="PTHR48086:SF3">
    <property type="entry name" value="SODIUM_PROLINE SYMPORTER"/>
    <property type="match status" value="1"/>
</dbReference>
<dbReference type="PROSITE" id="PS50283">
    <property type="entry name" value="NA_SOLUT_SYMP_3"/>
    <property type="match status" value="1"/>
</dbReference>
<dbReference type="GO" id="GO:0015824">
    <property type="term" value="P:proline transport"/>
    <property type="evidence" value="ECO:0007669"/>
    <property type="project" value="UniProtKB-UniRule"/>
</dbReference>
<feature type="transmembrane region" description="Helical" evidence="16">
    <location>
        <begin position="160"/>
        <end position="179"/>
    </location>
</feature>
<evidence type="ECO:0000256" key="12">
    <source>
        <dbReference type="ARBA" id="ARBA00033708"/>
    </source>
</evidence>
<comment type="caution">
    <text evidence="17">The sequence shown here is derived from an EMBL/GenBank/DDBJ whole genome shotgun (WGS) entry which is preliminary data.</text>
</comment>
<feature type="transmembrane region" description="Helical" evidence="16">
    <location>
        <begin position="274"/>
        <end position="295"/>
    </location>
</feature>
<dbReference type="Gene3D" id="1.20.1730.10">
    <property type="entry name" value="Sodium/glucose cotransporter"/>
    <property type="match status" value="1"/>
</dbReference>
<gene>
    <name evidence="17" type="primary">putP_1</name>
    <name evidence="17" type="ORF">BV102_01198</name>
</gene>
<dbReference type="AlphaFoldDB" id="A0A2S9RNJ9"/>
<evidence type="ECO:0000256" key="16">
    <source>
        <dbReference type="RuleBase" id="RU366012"/>
    </source>
</evidence>
<dbReference type="InterPro" id="IPR001734">
    <property type="entry name" value="Na/solute_symporter"/>
</dbReference>
<comment type="function">
    <text evidence="16">Catalyzes the sodium-dependent uptake of extracellular L-proline.</text>
</comment>
<feature type="transmembrane region" description="Helical" evidence="16">
    <location>
        <begin position="454"/>
        <end position="475"/>
    </location>
</feature>
<evidence type="ECO:0000256" key="10">
    <source>
        <dbReference type="ARBA" id="ARBA00023136"/>
    </source>
</evidence>
<feature type="transmembrane region" description="Helical" evidence="16">
    <location>
        <begin position="424"/>
        <end position="442"/>
    </location>
</feature>
<comment type="similarity">
    <text evidence="2 15">Belongs to the sodium:solute symporter (SSF) (TC 2.A.21) family.</text>
</comment>
<accession>A0A2S9RNJ9</accession>
<name>A0A2S9RNJ9_HAEIF</name>
<dbReference type="InterPro" id="IPR011851">
    <property type="entry name" value="Na/Pro_symporter"/>
</dbReference>
<keyword evidence="10 16" id="KW-0472">Membrane</keyword>
<keyword evidence="8 16" id="KW-0915">Sodium</keyword>
<evidence type="ECO:0000313" key="18">
    <source>
        <dbReference type="Proteomes" id="UP000238532"/>
    </source>
</evidence>
<feature type="transmembrane region" description="Helical" evidence="16">
    <location>
        <begin position="320"/>
        <end position="345"/>
    </location>
</feature>
<evidence type="ECO:0000256" key="4">
    <source>
        <dbReference type="ARBA" id="ARBA00022475"/>
    </source>
</evidence>
<dbReference type="NCBIfam" id="TIGR02121">
    <property type="entry name" value="Na_Pro_sym"/>
    <property type="match status" value="1"/>
</dbReference>
<reference evidence="17 18" key="1">
    <citation type="submission" date="2017-04" db="EMBL/GenBank/DDBJ databases">
        <title>Haemophilus influenzae in COPD genome sequencing project.</title>
        <authorList>
            <person name="Murphy T.F."/>
            <person name="Kong Y."/>
            <person name="Nadendla S."/>
            <person name="Tettelin H."/>
            <person name="Pettigrew M."/>
        </authorList>
    </citation>
    <scope>NUCLEOTIDE SEQUENCE [LARGE SCALE GENOMIC DNA]</scope>
    <source>
        <strain evidence="17 18">56P127H1</strain>
    </source>
</reference>
<keyword evidence="11 16" id="KW-0739">Sodium transport</keyword>
<evidence type="ECO:0000256" key="15">
    <source>
        <dbReference type="RuleBase" id="RU362091"/>
    </source>
</evidence>
<dbReference type="GO" id="GO:0015193">
    <property type="term" value="F:L-proline transmembrane transporter activity"/>
    <property type="evidence" value="ECO:0007669"/>
    <property type="project" value="TreeGrafter"/>
</dbReference>
<dbReference type="RefSeq" id="WP_105876551.1">
    <property type="nucleotide sequence ID" value="NZ_CP135754.1"/>
</dbReference>
<comment type="catalytic activity">
    <reaction evidence="12">
        <text>L-proline(in) + Na(+)(in) = L-proline(out) + Na(+)(out)</text>
        <dbReference type="Rhea" id="RHEA:28967"/>
        <dbReference type="ChEBI" id="CHEBI:29101"/>
        <dbReference type="ChEBI" id="CHEBI:60039"/>
    </reaction>
</comment>
<evidence type="ECO:0000256" key="9">
    <source>
        <dbReference type="ARBA" id="ARBA00023065"/>
    </source>
</evidence>
<evidence type="ECO:0000256" key="7">
    <source>
        <dbReference type="ARBA" id="ARBA00022989"/>
    </source>
</evidence>
<keyword evidence="16" id="KW-0997">Cell inner membrane</keyword>
<keyword evidence="3 16" id="KW-0813">Transport</keyword>
<dbReference type="GO" id="GO:0005298">
    <property type="term" value="F:proline:sodium symporter activity"/>
    <property type="evidence" value="ECO:0007669"/>
    <property type="project" value="UniProtKB-UniRule"/>
</dbReference>
<dbReference type="GO" id="GO:0031402">
    <property type="term" value="F:sodium ion binding"/>
    <property type="evidence" value="ECO:0007669"/>
    <property type="project" value="UniProtKB-UniRule"/>
</dbReference>
<evidence type="ECO:0000256" key="11">
    <source>
        <dbReference type="ARBA" id="ARBA00023201"/>
    </source>
</evidence>
<evidence type="ECO:0000256" key="13">
    <source>
        <dbReference type="ARBA" id="ARBA00067214"/>
    </source>
</evidence>
<keyword evidence="7 16" id="KW-1133">Transmembrane helix</keyword>
<evidence type="ECO:0000256" key="2">
    <source>
        <dbReference type="ARBA" id="ARBA00006434"/>
    </source>
</evidence>
<feature type="transmembrane region" description="Helical" evidence="16">
    <location>
        <begin position="366"/>
        <end position="386"/>
    </location>
</feature>